<evidence type="ECO:0000256" key="2">
    <source>
        <dbReference type="ARBA" id="ARBA00031870"/>
    </source>
</evidence>
<dbReference type="InterPro" id="IPR020103">
    <property type="entry name" value="PsdUridine_synth_cat_dom_sf"/>
</dbReference>
<dbReference type="CDD" id="cd02869">
    <property type="entry name" value="PseudoU_synth_RluA_like"/>
    <property type="match status" value="1"/>
</dbReference>
<evidence type="ECO:0000256" key="3">
    <source>
        <dbReference type="ARBA" id="ARBA00033164"/>
    </source>
</evidence>
<dbReference type="GO" id="GO:0003723">
    <property type="term" value="F:RNA binding"/>
    <property type="evidence" value="ECO:0007669"/>
    <property type="project" value="InterPro"/>
</dbReference>
<dbReference type="InterPro" id="IPR050188">
    <property type="entry name" value="RluA_PseudoU_synthase"/>
</dbReference>
<organism evidence="6 7">
    <name type="scientific">Aphanothece hegewaldii CCALA 016</name>
    <dbReference type="NCBI Taxonomy" id="2107694"/>
    <lineage>
        <taxon>Bacteria</taxon>
        <taxon>Bacillati</taxon>
        <taxon>Cyanobacteriota</taxon>
        <taxon>Cyanophyceae</taxon>
        <taxon>Oscillatoriophycideae</taxon>
        <taxon>Chroococcales</taxon>
        <taxon>Aphanothecaceae</taxon>
        <taxon>Aphanothece</taxon>
    </lineage>
</organism>
<dbReference type="Pfam" id="PF00849">
    <property type="entry name" value="PseudoU_synth_2"/>
    <property type="match status" value="1"/>
</dbReference>
<dbReference type="InterPro" id="IPR006145">
    <property type="entry name" value="PsdUridine_synth_RsuA/RluA"/>
</dbReference>
<dbReference type="AlphaFoldDB" id="A0A2T1LYW1"/>
<evidence type="ECO:0000256" key="4">
    <source>
        <dbReference type="SAM" id="Coils"/>
    </source>
</evidence>
<comment type="caution">
    <text evidence="6">The sequence shown here is derived from an EMBL/GenBank/DDBJ whole genome shotgun (WGS) entry which is preliminary data.</text>
</comment>
<dbReference type="GO" id="GO:0140098">
    <property type="term" value="F:catalytic activity, acting on RNA"/>
    <property type="evidence" value="ECO:0007669"/>
    <property type="project" value="UniProtKB-ARBA"/>
</dbReference>
<evidence type="ECO:0000256" key="1">
    <source>
        <dbReference type="ARBA" id="ARBA00000073"/>
    </source>
</evidence>
<reference evidence="6 7" key="2">
    <citation type="submission" date="2018-03" db="EMBL/GenBank/DDBJ databases">
        <authorList>
            <person name="Keele B.F."/>
        </authorList>
    </citation>
    <scope>NUCLEOTIDE SEQUENCE [LARGE SCALE GENOMIC DNA]</scope>
    <source>
        <strain evidence="6 7">CCALA 016</strain>
    </source>
</reference>
<feature type="coiled-coil region" evidence="4">
    <location>
        <begin position="159"/>
        <end position="186"/>
    </location>
</feature>
<gene>
    <name evidence="6" type="ORF">C7H19_08530</name>
</gene>
<comment type="catalytic activity">
    <reaction evidence="1">
        <text>a uridine in RNA = a pseudouridine in RNA</text>
        <dbReference type="Rhea" id="RHEA:48348"/>
        <dbReference type="Rhea" id="RHEA-COMP:12068"/>
        <dbReference type="Rhea" id="RHEA-COMP:12069"/>
        <dbReference type="ChEBI" id="CHEBI:65314"/>
        <dbReference type="ChEBI" id="CHEBI:65315"/>
    </reaction>
</comment>
<dbReference type="GO" id="GO:0000455">
    <property type="term" value="P:enzyme-directed rRNA pseudouridine synthesis"/>
    <property type="evidence" value="ECO:0007669"/>
    <property type="project" value="TreeGrafter"/>
</dbReference>
<dbReference type="InterPro" id="IPR006224">
    <property type="entry name" value="PsdUridine_synth_RluA-like_CS"/>
</dbReference>
<proteinExistence type="predicted"/>
<name>A0A2T1LYW1_9CHRO</name>
<dbReference type="Proteomes" id="UP000239001">
    <property type="component" value="Unassembled WGS sequence"/>
</dbReference>
<dbReference type="RefSeq" id="WP_106456460.1">
    <property type="nucleotide sequence ID" value="NZ_PXOH01000007.1"/>
</dbReference>
<evidence type="ECO:0000313" key="6">
    <source>
        <dbReference type="EMBL" id="PSF37594.1"/>
    </source>
</evidence>
<dbReference type="PANTHER" id="PTHR21600">
    <property type="entry name" value="MITOCHONDRIAL RNA PSEUDOURIDINE SYNTHASE"/>
    <property type="match status" value="1"/>
</dbReference>
<sequence>MFIQEIAFRLMEELAADERYSREGKMYGVLLVKTPFGEEKVLKAFSGLLNGHAIVEGWVPPIPGREQVAIEELRTLSILDEIKQELLTLQSLPQRQQYETLNQEYETRLHNLTQAHQQRKQERIQQRLNHLADSTILDQQSQLDGIERKRLKRERDEALKHDQEIITQADTRIRELKQQRKILSRRLQTQMYSAYSLTNFLGQSRTLAQLMNDGFLPTGTGDCCAPKLLHYAATQGFKPLAMTEFWWGESKQDKIQGKFYGVCAERCQPLMKFLLSGLPQLDIKIERPSLELSIIYEDEWLIAVDKPSGLLSVPGRYRDNQDCVLNRLRQRFPELMAVHRLDLDTSGILLFAHNLSIYRHLSKQFEKRSVEKVYEALIDGLVAENEGIIELALWGNPENRPYQIVDKERGKTSITQFKVIAREGNYTRIEFYPLTGRTHQLRVHAADPKGLGFPILGDRLYGNSTTSSRLYLHAKELRFEHHGHFDVRTQVPHSCPPQTHQILHLQSRTPF</sequence>
<keyword evidence="4" id="KW-0175">Coiled coil</keyword>
<evidence type="ECO:0000259" key="5">
    <source>
        <dbReference type="Pfam" id="PF00849"/>
    </source>
</evidence>
<protein>
    <recommendedName>
        <fullName evidence="2">RNA pseudouridylate synthase</fullName>
    </recommendedName>
    <alternativeName>
        <fullName evidence="3">RNA-uridine isomerase</fullName>
    </alternativeName>
</protein>
<feature type="coiled-coil region" evidence="4">
    <location>
        <begin position="95"/>
        <end position="122"/>
    </location>
</feature>
<keyword evidence="7" id="KW-1185">Reference proteome</keyword>
<dbReference type="OrthoDB" id="9807829at2"/>
<evidence type="ECO:0000313" key="7">
    <source>
        <dbReference type="Proteomes" id="UP000239001"/>
    </source>
</evidence>
<dbReference type="PANTHER" id="PTHR21600:SF89">
    <property type="entry name" value="RIBOSOMAL LARGE SUBUNIT PSEUDOURIDINE SYNTHASE A"/>
    <property type="match status" value="1"/>
</dbReference>
<dbReference type="GO" id="GO:0009982">
    <property type="term" value="F:pseudouridine synthase activity"/>
    <property type="evidence" value="ECO:0007669"/>
    <property type="project" value="InterPro"/>
</dbReference>
<accession>A0A2T1LYW1</accession>
<feature type="domain" description="Pseudouridine synthase RsuA/RluA-like" evidence="5">
    <location>
        <begin position="301"/>
        <end position="446"/>
    </location>
</feature>
<dbReference type="PROSITE" id="PS01129">
    <property type="entry name" value="PSI_RLU"/>
    <property type="match status" value="1"/>
</dbReference>
<dbReference type="Gene3D" id="3.30.2350.10">
    <property type="entry name" value="Pseudouridine synthase"/>
    <property type="match status" value="1"/>
</dbReference>
<dbReference type="EMBL" id="PXOH01000007">
    <property type="protein sequence ID" value="PSF37594.1"/>
    <property type="molecule type" value="Genomic_DNA"/>
</dbReference>
<reference evidence="6 7" key="1">
    <citation type="submission" date="2018-03" db="EMBL/GenBank/DDBJ databases">
        <title>The ancient ancestry and fast evolution of plastids.</title>
        <authorList>
            <person name="Moore K.R."/>
            <person name="Magnabosco C."/>
            <person name="Momper L."/>
            <person name="Gold D.A."/>
            <person name="Bosak T."/>
            <person name="Fournier G.P."/>
        </authorList>
    </citation>
    <scope>NUCLEOTIDE SEQUENCE [LARGE SCALE GENOMIC DNA]</scope>
    <source>
        <strain evidence="6 7">CCALA 016</strain>
    </source>
</reference>
<dbReference type="SUPFAM" id="SSF55120">
    <property type="entry name" value="Pseudouridine synthase"/>
    <property type="match status" value="1"/>
</dbReference>